<keyword evidence="1" id="KW-0812">Transmembrane</keyword>
<feature type="transmembrane region" description="Helical" evidence="1">
    <location>
        <begin position="172"/>
        <end position="193"/>
    </location>
</feature>
<dbReference type="Proteomes" id="UP000193710">
    <property type="component" value="Unassembled WGS sequence"/>
</dbReference>
<proteinExistence type="predicted"/>
<dbReference type="RefSeq" id="WP_036466428.1">
    <property type="nucleotide sequence ID" value="NZ_HG964446.1"/>
</dbReference>
<dbReference type="HOGENOM" id="CLU_081621_0_0_11"/>
<gene>
    <name evidence="3" type="ORF">AWC29_16955</name>
    <name evidence="2" type="ORF">BN973_01086</name>
</gene>
<dbReference type="EMBL" id="HG964446">
    <property type="protein sequence ID" value="CDO86741.1"/>
    <property type="molecule type" value="Genomic_DNA"/>
</dbReference>
<protein>
    <submittedName>
        <fullName evidence="2">Uncharacterized protein</fullName>
    </submittedName>
</protein>
<name>A0A024JT18_9MYCO</name>
<evidence type="ECO:0000313" key="2">
    <source>
        <dbReference type="EMBL" id="CDO86741.1"/>
    </source>
</evidence>
<evidence type="ECO:0000313" key="4">
    <source>
        <dbReference type="Proteomes" id="UP000193710"/>
    </source>
</evidence>
<reference evidence="2" key="2">
    <citation type="submission" date="2014-04" db="EMBL/GenBank/DDBJ databases">
        <authorList>
            <person name="Urmite Genomes U."/>
        </authorList>
    </citation>
    <scope>NUCLEOTIDE SEQUENCE</scope>
    <source>
        <strain evidence="2">DSM 44626</strain>
    </source>
</reference>
<reference evidence="2" key="1">
    <citation type="journal article" date="2014" name="Genome Announc.">
        <title>Draft Genome Sequence of Mycobacterium triplex DSM 44626.</title>
        <authorList>
            <person name="Sassi M."/>
            <person name="Croce O."/>
            <person name="Robert C."/>
            <person name="Raoult D."/>
            <person name="Drancourt M."/>
        </authorList>
    </citation>
    <scope>NUCLEOTIDE SEQUENCE [LARGE SCALE GENOMIC DNA]</scope>
    <source>
        <strain evidence="2">DSM 44626</strain>
    </source>
</reference>
<dbReference type="Proteomes" id="UP000028880">
    <property type="component" value="Unassembled WGS sequence"/>
</dbReference>
<feature type="transmembrane region" description="Helical" evidence="1">
    <location>
        <begin position="60"/>
        <end position="84"/>
    </location>
</feature>
<feature type="transmembrane region" description="Helical" evidence="1">
    <location>
        <begin position="137"/>
        <end position="160"/>
    </location>
</feature>
<keyword evidence="1" id="KW-0472">Membrane</keyword>
<keyword evidence="1" id="KW-1133">Transmembrane helix</keyword>
<dbReference type="EMBL" id="LQPY01000021">
    <property type="protein sequence ID" value="ORX03755.1"/>
    <property type="molecule type" value="Genomic_DNA"/>
</dbReference>
<evidence type="ECO:0000313" key="3">
    <source>
        <dbReference type="EMBL" id="ORX03755.1"/>
    </source>
</evidence>
<dbReference type="STRING" id="47839.BN973_01086"/>
<feature type="transmembrane region" description="Helical" evidence="1">
    <location>
        <begin position="199"/>
        <end position="223"/>
    </location>
</feature>
<dbReference type="AlphaFoldDB" id="A0A024JT18"/>
<organism evidence="2">
    <name type="scientific">Mycobacterium triplex</name>
    <dbReference type="NCBI Taxonomy" id="47839"/>
    <lineage>
        <taxon>Bacteria</taxon>
        <taxon>Bacillati</taxon>
        <taxon>Actinomycetota</taxon>
        <taxon>Actinomycetes</taxon>
        <taxon>Mycobacteriales</taxon>
        <taxon>Mycobacteriaceae</taxon>
        <taxon>Mycobacterium</taxon>
        <taxon>Mycobacterium simiae complex</taxon>
    </lineage>
</organism>
<keyword evidence="4" id="KW-1185">Reference proteome</keyword>
<reference evidence="3 4" key="3">
    <citation type="submission" date="2016-01" db="EMBL/GenBank/DDBJ databases">
        <title>The new phylogeny of the genus Mycobacterium.</title>
        <authorList>
            <person name="Tarcisio F."/>
            <person name="Conor M."/>
            <person name="Antonella G."/>
            <person name="Elisabetta G."/>
            <person name="Giulia F.S."/>
            <person name="Sara T."/>
            <person name="Anna F."/>
            <person name="Clotilde B."/>
            <person name="Roberto B."/>
            <person name="Veronica D.S."/>
            <person name="Fabio R."/>
            <person name="Monica P."/>
            <person name="Olivier J."/>
            <person name="Enrico T."/>
            <person name="Nicola S."/>
        </authorList>
    </citation>
    <scope>NUCLEOTIDE SEQUENCE [LARGE SCALE GENOMIC DNA]</scope>
    <source>
        <strain evidence="3 4">DSM 44626</strain>
    </source>
</reference>
<dbReference type="eggNOG" id="ENOG5031ZGT">
    <property type="taxonomic scope" value="Bacteria"/>
</dbReference>
<dbReference type="OrthoDB" id="4689187at2"/>
<evidence type="ECO:0000256" key="1">
    <source>
        <dbReference type="SAM" id="Phobius"/>
    </source>
</evidence>
<sequence length="244" mass="27433">MNDSVIRKTNVVGAWCGIAYIALLLVGWWVIGGFFPLHRPAAGAGEIADFFRRDVVGVRIGMVMVMWGAAVFLPFTATIADFVARFEGRNGPLTRTMTMAGYANAMLTFYPPLWWIISSWRVDERTADTTRLLNDIAWLQFIGGLSLIMPMFVVLSVVCLADRSEKPVFPRWFGYQSIMTFMLFLPDQLLFFFKTGPFAWNGVLGFWVPLTVFCGWFISIFILMRRALAADATASAPRTLQRAG</sequence>
<feature type="transmembrane region" description="Helical" evidence="1">
    <location>
        <begin position="12"/>
        <end position="31"/>
    </location>
</feature>
<feature type="transmembrane region" description="Helical" evidence="1">
    <location>
        <begin position="96"/>
        <end position="117"/>
    </location>
</feature>
<accession>A0A024JT18</accession>